<dbReference type="CDD" id="cd00082">
    <property type="entry name" value="HisKA"/>
    <property type="match status" value="1"/>
</dbReference>
<keyword evidence="10" id="KW-0175">Coiled coil</keyword>
<dbReference type="InterPro" id="IPR050428">
    <property type="entry name" value="TCS_sensor_his_kinase"/>
</dbReference>
<dbReference type="Gene3D" id="1.10.287.130">
    <property type="match status" value="1"/>
</dbReference>
<gene>
    <name evidence="13" type="ORF">SAMN06296052_111144</name>
</gene>
<dbReference type="Pfam" id="PF02518">
    <property type="entry name" value="HATPase_c"/>
    <property type="match status" value="1"/>
</dbReference>
<keyword evidence="6 11" id="KW-0812">Transmembrane</keyword>
<reference evidence="14" key="1">
    <citation type="submission" date="2017-06" db="EMBL/GenBank/DDBJ databases">
        <authorList>
            <person name="Varghese N."/>
            <person name="Submissions S."/>
        </authorList>
    </citation>
    <scope>NUCLEOTIDE SEQUENCE [LARGE SCALE GENOMIC DNA]</scope>
    <source>
        <strain evidence="14">NKM1</strain>
    </source>
</reference>
<dbReference type="SUPFAM" id="SSF55874">
    <property type="entry name" value="ATPase domain of HSP90 chaperone/DNA topoisomerase II/histidine kinase"/>
    <property type="match status" value="1"/>
</dbReference>
<dbReference type="InterPro" id="IPR004358">
    <property type="entry name" value="Sig_transdc_His_kin-like_C"/>
</dbReference>
<evidence type="ECO:0000256" key="8">
    <source>
        <dbReference type="ARBA" id="ARBA00022989"/>
    </source>
</evidence>
<dbReference type="Pfam" id="PF00512">
    <property type="entry name" value="HisKA"/>
    <property type="match status" value="1"/>
</dbReference>
<evidence type="ECO:0000256" key="1">
    <source>
        <dbReference type="ARBA" id="ARBA00000085"/>
    </source>
</evidence>
<dbReference type="InterPro" id="IPR036097">
    <property type="entry name" value="HisK_dim/P_sf"/>
</dbReference>
<evidence type="ECO:0000256" key="9">
    <source>
        <dbReference type="ARBA" id="ARBA00023136"/>
    </source>
</evidence>
<feature type="coiled-coil region" evidence="10">
    <location>
        <begin position="288"/>
        <end position="315"/>
    </location>
</feature>
<evidence type="ECO:0000256" key="10">
    <source>
        <dbReference type="SAM" id="Coils"/>
    </source>
</evidence>
<dbReference type="EC" id="2.7.13.3" evidence="3"/>
<evidence type="ECO:0000256" key="2">
    <source>
        <dbReference type="ARBA" id="ARBA00004370"/>
    </source>
</evidence>
<evidence type="ECO:0000313" key="14">
    <source>
        <dbReference type="Proteomes" id="UP000198432"/>
    </source>
</evidence>
<evidence type="ECO:0000256" key="4">
    <source>
        <dbReference type="ARBA" id="ARBA00022553"/>
    </source>
</evidence>
<dbReference type="GO" id="GO:0005886">
    <property type="term" value="C:plasma membrane"/>
    <property type="evidence" value="ECO:0007669"/>
    <property type="project" value="TreeGrafter"/>
</dbReference>
<dbReference type="FunFam" id="3.30.565.10:FF:000006">
    <property type="entry name" value="Sensor histidine kinase WalK"/>
    <property type="match status" value="1"/>
</dbReference>
<evidence type="ECO:0000313" key="13">
    <source>
        <dbReference type="EMBL" id="SNS70456.1"/>
    </source>
</evidence>
<feature type="transmembrane region" description="Helical" evidence="11">
    <location>
        <begin position="144"/>
        <end position="168"/>
    </location>
</feature>
<keyword evidence="5" id="KW-0808">Transferase</keyword>
<keyword evidence="9 11" id="KW-0472">Membrane</keyword>
<dbReference type="PRINTS" id="PR00344">
    <property type="entry name" value="BCTRLSENSOR"/>
</dbReference>
<feature type="domain" description="Histidine kinase" evidence="12">
    <location>
        <begin position="226"/>
        <end position="438"/>
    </location>
</feature>
<dbReference type="InterPro" id="IPR003661">
    <property type="entry name" value="HisK_dim/P_dom"/>
</dbReference>
<dbReference type="InterPro" id="IPR036890">
    <property type="entry name" value="HATPase_C_sf"/>
</dbReference>
<accession>A0A239GMF6</accession>
<dbReference type="AlphaFoldDB" id="A0A239GMF6"/>
<dbReference type="SUPFAM" id="SSF47384">
    <property type="entry name" value="Homodimeric domain of signal transducing histidine kinase"/>
    <property type="match status" value="1"/>
</dbReference>
<dbReference type="Gene3D" id="3.30.565.10">
    <property type="entry name" value="Histidine kinase-like ATPase, C-terminal domain"/>
    <property type="match status" value="1"/>
</dbReference>
<dbReference type="PANTHER" id="PTHR45436:SF5">
    <property type="entry name" value="SENSOR HISTIDINE KINASE TRCS"/>
    <property type="match status" value="1"/>
</dbReference>
<keyword evidence="8 11" id="KW-1133">Transmembrane helix</keyword>
<dbReference type="OrthoDB" id="1522504at2"/>
<dbReference type="InterPro" id="IPR005467">
    <property type="entry name" value="His_kinase_dom"/>
</dbReference>
<protein>
    <recommendedName>
        <fullName evidence="3">histidine kinase</fullName>
        <ecNumber evidence="3">2.7.13.3</ecNumber>
    </recommendedName>
</protein>
<dbReference type="GO" id="GO:0000155">
    <property type="term" value="F:phosphorelay sensor kinase activity"/>
    <property type="evidence" value="ECO:0007669"/>
    <property type="project" value="InterPro"/>
</dbReference>
<dbReference type="PROSITE" id="PS50109">
    <property type="entry name" value="HIS_KIN"/>
    <property type="match status" value="1"/>
</dbReference>
<keyword evidence="7 13" id="KW-0418">Kinase</keyword>
<comment type="subcellular location">
    <subcellularLocation>
        <location evidence="2">Membrane</location>
    </subcellularLocation>
</comment>
<sequence length="455" mass="51308">MKLQSKLTLFSAASKIIILLLLIFLLPLLVHRVALHNTDTRLLEKKEQVFDIIEQQGIESFVSNSTGAMYGSYNLLKEEFISIEPIDTSQIDNRIENSYRKVEGEILEYRVLSLAFAVDGGTYLLEIGRSLDTIRETSGTMQQYASYFLVAVVLITVFIDLAFVKVLLRPLTLIIRRLERIGHPETFKPNTLGTSTSDFVYLNDTINSMMVQTQQAFLKEKEFIGNVSHELLTPVSILQTRLENLLSDPQTPEDMLVKLVESQRTLHRLKSIIQALLLISRIENEQYLRNEEVSLETLAQEIAEEVEERLEVKRLTLELHLAQDAVLKGNHSLLFTMLFNVVNNAIKYNRPGGAITIEGRQLEKGYQLSVQDTGVGIAKEQISHIFNRFKRLQAPDGESHGLGLSIVQTVAKFHGVKLSIDSQPGKGTCFSFLFPVSSTATRRRDHRAPVAALAE</sequence>
<dbReference type="SMART" id="SM00388">
    <property type="entry name" value="HisKA"/>
    <property type="match status" value="1"/>
</dbReference>
<evidence type="ECO:0000256" key="7">
    <source>
        <dbReference type="ARBA" id="ARBA00022777"/>
    </source>
</evidence>
<proteinExistence type="predicted"/>
<evidence type="ECO:0000259" key="12">
    <source>
        <dbReference type="PROSITE" id="PS50109"/>
    </source>
</evidence>
<dbReference type="Proteomes" id="UP000198432">
    <property type="component" value="Unassembled WGS sequence"/>
</dbReference>
<comment type="catalytic activity">
    <reaction evidence="1">
        <text>ATP + protein L-histidine = ADP + protein N-phospho-L-histidine.</text>
        <dbReference type="EC" id="2.7.13.3"/>
    </reaction>
</comment>
<evidence type="ECO:0000256" key="11">
    <source>
        <dbReference type="SAM" id="Phobius"/>
    </source>
</evidence>
<evidence type="ECO:0000256" key="3">
    <source>
        <dbReference type="ARBA" id="ARBA00012438"/>
    </source>
</evidence>
<evidence type="ECO:0000256" key="6">
    <source>
        <dbReference type="ARBA" id="ARBA00022692"/>
    </source>
</evidence>
<name>A0A239GMF6_9BACT</name>
<keyword evidence="4" id="KW-0597">Phosphoprotein</keyword>
<dbReference type="EMBL" id="FZOQ01000011">
    <property type="protein sequence ID" value="SNS70456.1"/>
    <property type="molecule type" value="Genomic_DNA"/>
</dbReference>
<dbReference type="SMART" id="SM00387">
    <property type="entry name" value="HATPase_c"/>
    <property type="match status" value="1"/>
</dbReference>
<evidence type="ECO:0000256" key="5">
    <source>
        <dbReference type="ARBA" id="ARBA00022679"/>
    </source>
</evidence>
<dbReference type="RefSeq" id="WP_089319698.1">
    <property type="nucleotide sequence ID" value="NZ_FZOQ01000011.1"/>
</dbReference>
<organism evidence="13 14">
    <name type="scientific">Pontibacter ummariensis</name>
    <dbReference type="NCBI Taxonomy" id="1610492"/>
    <lineage>
        <taxon>Bacteria</taxon>
        <taxon>Pseudomonadati</taxon>
        <taxon>Bacteroidota</taxon>
        <taxon>Cytophagia</taxon>
        <taxon>Cytophagales</taxon>
        <taxon>Hymenobacteraceae</taxon>
        <taxon>Pontibacter</taxon>
    </lineage>
</organism>
<keyword evidence="14" id="KW-1185">Reference proteome</keyword>
<dbReference type="InterPro" id="IPR003594">
    <property type="entry name" value="HATPase_dom"/>
</dbReference>
<dbReference type="PANTHER" id="PTHR45436">
    <property type="entry name" value="SENSOR HISTIDINE KINASE YKOH"/>
    <property type="match status" value="1"/>
</dbReference>